<dbReference type="STRING" id="27342.A0A0H2S9I6"/>
<dbReference type="Pfam" id="PF08648">
    <property type="entry name" value="SNRNP27"/>
    <property type="match status" value="1"/>
</dbReference>
<evidence type="ECO:0000256" key="3">
    <source>
        <dbReference type="ARBA" id="ARBA00008218"/>
    </source>
</evidence>
<evidence type="ECO:0000256" key="7">
    <source>
        <dbReference type="ARBA" id="ARBA00023242"/>
    </source>
</evidence>
<comment type="similarity">
    <text evidence="3">Belongs to the SNUT3 family.</text>
</comment>
<feature type="compositionally biased region" description="Acidic residues" evidence="8">
    <location>
        <begin position="171"/>
        <end position="188"/>
    </location>
</feature>
<feature type="domain" description="U4/U6.U5 small nuclear ribonucleoprotein 27kDa protein" evidence="9">
    <location>
        <begin position="192"/>
        <end position="247"/>
    </location>
</feature>
<dbReference type="EMBL" id="KQ085958">
    <property type="protein sequence ID" value="KLO13506.1"/>
    <property type="molecule type" value="Genomic_DNA"/>
</dbReference>
<dbReference type="Proteomes" id="UP000053477">
    <property type="component" value="Unassembled WGS sequence"/>
</dbReference>
<evidence type="ECO:0000256" key="5">
    <source>
        <dbReference type="ARBA" id="ARBA00022664"/>
    </source>
</evidence>
<reference evidence="10 11" key="1">
    <citation type="submission" date="2015-04" db="EMBL/GenBank/DDBJ databases">
        <title>Complete genome sequence of Schizopora paradoxa KUC8140, a cosmopolitan wood degrader in East Asia.</title>
        <authorList>
            <consortium name="DOE Joint Genome Institute"/>
            <person name="Min B."/>
            <person name="Park H."/>
            <person name="Jang Y."/>
            <person name="Kim J.-J."/>
            <person name="Kim K.H."/>
            <person name="Pangilinan J."/>
            <person name="Lipzen A."/>
            <person name="Riley R."/>
            <person name="Grigoriev I.V."/>
            <person name="Spatafora J.W."/>
            <person name="Choi I.-G."/>
        </authorList>
    </citation>
    <scope>NUCLEOTIDE SEQUENCE [LARGE SCALE GENOMIC DNA]</scope>
    <source>
        <strain evidence="10 11">KUC8140</strain>
    </source>
</reference>
<evidence type="ECO:0000256" key="2">
    <source>
        <dbReference type="ARBA" id="ARBA00004123"/>
    </source>
</evidence>
<evidence type="ECO:0000256" key="6">
    <source>
        <dbReference type="ARBA" id="ARBA00023187"/>
    </source>
</evidence>
<proteinExistence type="inferred from homology"/>
<protein>
    <submittedName>
        <fullName evidence="10">DUF1777-domain-containing protein</fullName>
    </submittedName>
</protein>
<dbReference type="OrthoDB" id="21368at2759"/>
<keyword evidence="11" id="KW-1185">Reference proteome</keyword>
<keyword evidence="5" id="KW-0507">mRNA processing</keyword>
<dbReference type="PANTHER" id="PTHR31077">
    <property type="entry name" value="U4/U6.U5 SMALL NUCLEAR RIBONUCLEOPROTEIN 27 KDA PROTEIN"/>
    <property type="match status" value="1"/>
</dbReference>
<dbReference type="GO" id="GO:0071011">
    <property type="term" value="C:precatalytic spliceosome"/>
    <property type="evidence" value="ECO:0007669"/>
    <property type="project" value="TreeGrafter"/>
</dbReference>
<comment type="subunit">
    <text evidence="4">Part of a tri-snRNP complex.</text>
</comment>
<feature type="compositionally biased region" description="Basic and acidic residues" evidence="8">
    <location>
        <begin position="75"/>
        <end position="142"/>
    </location>
</feature>
<comment type="function">
    <text evidence="1">May play a role in mRNA splicing.</text>
</comment>
<accession>A0A0H2S9I6</accession>
<evidence type="ECO:0000256" key="8">
    <source>
        <dbReference type="SAM" id="MobiDB-lite"/>
    </source>
</evidence>
<keyword evidence="6" id="KW-0508">mRNA splicing</keyword>
<name>A0A0H2S9I6_9AGAM</name>
<evidence type="ECO:0000313" key="11">
    <source>
        <dbReference type="Proteomes" id="UP000053477"/>
    </source>
</evidence>
<evidence type="ECO:0000259" key="9">
    <source>
        <dbReference type="Pfam" id="PF08648"/>
    </source>
</evidence>
<feature type="region of interest" description="Disordered" evidence="8">
    <location>
        <begin position="1"/>
        <end position="37"/>
    </location>
</feature>
<dbReference type="GO" id="GO:0008380">
    <property type="term" value="P:RNA splicing"/>
    <property type="evidence" value="ECO:0007669"/>
    <property type="project" value="UniProtKB-KW"/>
</dbReference>
<evidence type="ECO:0000313" key="10">
    <source>
        <dbReference type="EMBL" id="KLO13506.1"/>
    </source>
</evidence>
<dbReference type="PANTHER" id="PTHR31077:SF1">
    <property type="entry name" value="U4_U6.U5 SMALL NUCLEAR RIBONUCLEOPROTEIN 27 KDA PROTEIN"/>
    <property type="match status" value="1"/>
</dbReference>
<dbReference type="AlphaFoldDB" id="A0A0H2S9I6"/>
<comment type="subcellular location">
    <subcellularLocation>
        <location evidence="2">Nucleus</location>
    </subcellularLocation>
</comment>
<organism evidence="10 11">
    <name type="scientific">Schizopora paradoxa</name>
    <dbReference type="NCBI Taxonomy" id="27342"/>
    <lineage>
        <taxon>Eukaryota</taxon>
        <taxon>Fungi</taxon>
        <taxon>Dikarya</taxon>
        <taxon>Basidiomycota</taxon>
        <taxon>Agaricomycotina</taxon>
        <taxon>Agaricomycetes</taxon>
        <taxon>Hymenochaetales</taxon>
        <taxon>Schizoporaceae</taxon>
        <taxon>Schizopora</taxon>
    </lineage>
</organism>
<gene>
    <name evidence="10" type="ORF">SCHPADRAFT_997276</name>
</gene>
<dbReference type="GO" id="GO:0006397">
    <property type="term" value="P:mRNA processing"/>
    <property type="evidence" value="ECO:0007669"/>
    <property type="project" value="UniProtKB-KW"/>
</dbReference>
<dbReference type="InParanoid" id="A0A0H2S9I6"/>
<evidence type="ECO:0000256" key="4">
    <source>
        <dbReference type="ARBA" id="ARBA00011825"/>
    </source>
</evidence>
<feature type="region of interest" description="Disordered" evidence="8">
    <location>
        <begin position="58"/>
        <end position="188"/>
    </location>
</feature>
<sequence>MVGILKRQETIGAEETAAGRKKGEEEGLGTTTEIATEEAAADDRVALLADGVVREARHDGETIAETGGVRAHIIYPREHERRDRDDRRPPRDGERPRERSRDRERDGFRDKDRRDKPRDERDRRPDLGDDRSRRDSDRDGRTSKVNSVEPAGAPGPSKSQGAPLTRRVDLDPDSAEPEEGEEEGEEMDVVDEEAAAMQAMMGFGGFGTTKNQHVTGNPEGGVNIKKMRTWRQYMNRRGGFHRPLDKIK</sequence>
<dbReference type="InterPro" id="IPR013957">
    <property type="entry name" value="SNRNP27"/>
</dbReference>
<evidence type="ECO:0000256" key="1">
    <source>
        <dbReference type="ARBA" id="ARBA00003632"/>
    </source>
</evidence>
<keyword evidence="7" id="KW-0539">Nucleus</keyword>
<feature type="region of interest" description="Disordered" evidence="8">
    <location>
        <begin position="203"/>
        <end position="223"/>
    </location>
</feature>